<evidence type="ECO:0000259" key="3">
    <source>
        <dbReference type="PROSITE" id="PS50878"/>
    </source>
</evidence>
<dbReference type="PROSITE" id="PS50013">
    <property type="entry name" value="CHROMO_2"/>
    <property type="match status" value="1"/>
</dbReference>
<dbReference type="Pfam" id="PF00385">
    <property type="entry name" value="Chromo"/>
    <property type="match status" value="1"/>
</dbReference>
<dbReference type="InterPro" id="IPR043502">
    <property type="entry name" value="DNA/RNA_pol_sf"/>
</dbReference>
<dbReference type="EMBL" id="AVOT02023704">
    <property type="protein sequence ID" value="MBW0513912.1"/>
    <property type="molecule type" value="Genomic_DNA"/>
</dbReference>
<dbReference type="OrthoDB" id="3250101at2759"/>
<evidence type="ECO:0000259" key="2">
    <source>
        <dbReference type="PROSITE" id="PS50013"/>
    </source>
</evidence>
<dbReference type="CDD" id="cd00024">
    <property type="entry name" value="CD_CSD"/>
    <property type="match status" value="1"/>
</dbReference>
<dbReference type="InterPro" id="IPR053134">
    <property type="entry name" value="RNA-dir_DNA_polymerase"/>
</dbReference>
<protein>
    <recommendedName>
        <fullName evidence="6">Reverse transcriptase domain-containing protein</fullName>
    </recommendedName>
</protein>
<reference evidence="4" key="1">
    <citation type="submission" date="2021-03" db="EMBL/GenBank/DDBJ databases">
        <title>Draft genome sequence of rust myrtle Austropuccinia psidii MF-1, a brazilian biotype.</title>
        <authorList>
            <person name="Quecine M.C."/>
            <person name="Pachon D.M.R."/>
            <person name="Bonatelli M.L."/>
            <person name="Correr F.H."/>
            <person name="Franceschini L.M."/>
            <person name="Leite T.F."/>
            <person name="Margarido G.R.A."/>
            <person name="Almeida C.A."/>
            <person name="Ferrarezi J.A."/>
            <person name="Labate C.A."/>
        </authorList>
    </citation>
    <scope>NUCLEOTIDE SEQUENCE</scope>
    <source>
        <strain evidence="4">MF-1</strain>
    </source>
</reference>
<feature type="domain" description="Reverse transcriptase" evidence="3">
    <location>
        <begin position="8"/>
        <end position="194"/>
    </location>
</feature>
<feature type="compositionally biased region" description="Polar residues" evidence="1">
    <location>
        <begin position="369"/>
        <end position="378"/>
    </location>
</feature>
<dbReference type="InterPro" id="IPR000477">
    <property type="entry name" value="RT_dom"/>
</dbReference>
<evidence type="ECO:0000256" key="1">
    <source>
        <dbReference type="SAM" id="MobiDB-lite"/>
    </source>
</evidence>
<name>A0A9Q3HRP3_9BASI</name>
<dbReference type="PROSITE" id="PS50878">
    <property type="entry name" value="RT_POL"/>
    <property type="match status" value="1"/>
</dbReference>
<organism evidence="4 5">
    <name type="scientific">Austropuccinia psidii MF-1</name>
    <dbReference type="NCBI Taxonomy" id="1389203"/>
    <lineage>
        <taxon>Eukaryota</taxon>
        <taxon>Fungi</taxon>
        <taxon>Dikarya</taxon>
        <taxon>Basidiomycota</taxon>
        <taxon>Pucciniomycotina</taxon>
        <taxon>Pucciniomycetes</taxon>
        <taxon>Pucciniales</taxon>
        <taxon>Sphaerophragmiaceae</taxon>
        <taxon>Austropuccinia</taxon>
    </lineage>
</organism>
<dbReference type="InterPro" id="IPR043128">
    <property type="entry name" value="Rev_trsase/Diguanyl_cyclase"/>
</dbReference>
<keyword evidence="5" id="KW-1185">Reference proteome</keyword>
<dbReference type="InterPro" id="IPR000953">
    <property type="entry name" value="Chromo/chromo_shadow_dom"/>
</dbReference>
<dbReference type="InterPro" id="IPR016197">
    <property type="entry name" value="Chromo-like_dom_sf"/>
</dbReference>
<evidence type="ECO:0000313" key="5">
    <source>
        <dbReference type="Proteomes" id="UP000765509"/>
    </source>
</evidence>
<dbReference type="PANTHER" id="PTHR24559">
    <property type="entry name" value="TRANSPOSON TY3-I GAG-POL POLYPROTEIN"/>
    <property type="match status" value="1"/>
</dbReference>
<dbReference type="CDD" id="cd01647">
    <property type="entry name" value="RT_LTR"/>
    <property type="match status" value="1"/>
</dbReference>
<dbReference type="AlphaFoldDB" id="A0A9Q3HRP3"/>
<dbReference type="InterPro" id="IPR023780">
    <property type="entry name" value="Chromo_domain"/>
</dbReference>
<proteinExistence type="predicted"/>
<feature type="region of interest" description="Disordered" evidence="1">
    <location>
        <begin position="364"/>
        <end position="386"/>
    </location>
</feature>
<sequence>MGLHFREFRERFHKAKLLLTGAPVLFVKKKDGGLRLCVDYRKLNAVTRKNRYPVPPMNQLLTIFNSSTIFSKIDLRGAYNLLRIKEGDKHLIAFRTKYGSYEYLVMPFGLTNATASFHNLVNDIFSDFLDVFLVVYLDDIMVFSSSEEEHVKHVASVLQRLRDNNLFAKASKCVFHASNLVEKIQKEVWQDKDYKEILKQLSRGESVKDYSLEPQAKLLLFKDRVVRPRNEEIQFNILQMHHDPPLDGHPGQEKTLKLMKRDFYWAGMNQSIEDYVSSFLKKIGSHAYNLKLPLIWKSIHPVFCVSLLEPVKQSSIPNHNQLPPPPVLVEEQEEWEVAQVLDTKLKRGKLWYLVEWKAFSEDPERTTWEPASNLTSSPEPVKDFHS</sequence>
<dbReference type="SUPFAM" id="SSF54160">
    <property type="entry name" value="Chromo domain-like"/>
    <property type="match status" value="1"/>
</dbReference>
<dbReference type="InterPro" id="IPR041588">
    <property type="entry name" value="Integrase_H2C2"/>
</dbReference>
<dbReference type="GO" id="GO:0006338">
    <property type="term" value="P:chromatin remodeling"/>
    <property type="evidence" value="ECO:0007669"/>
    <property type="project" value="UniProtKB-ARBA"/>
</dbReference>
<comment type="caution">
    <text evidence="4">The sequence shown here is derived from an EMBL/GenBank/DDBJ whole genome shotgun (WGS) entry which is preliminary data.</text>
</comment>
<dbReference type="Gene3D" id="2.40.50.40">
    <property type="match status" value="1"/>
</dbReference>
<evidence type="ECO:0000313" key="4">
    <source>
        <dbReference type="EMBL" id="MBW0513912.1"/>
    </source>
</evidence>
<dbReference type="PANTHER" id="PTHR24559:SF440">
    <property type="entry name" value="RIBONUCLEASE H"/>
    <property type="match status" value="1"/>
</dbReference>
<dbReference type="Gene3D" id="1.10.340.70">
    <property type="match status" value="1"/>
</dbReference>
<dbReference type="Pfam" id="PF17921">
    <property type="entry name" value="Integrase_H2C2"/>
    <property type="match status" value="1"/>
</dbReference>
<dbReference type="SUPFAM" id="SSF56672">
    <property type="entry name" value="DNA/RNA polymerases"/>
    <property type="match status" value="1"/>
</dbReference>
<feature type="domain" description="Chromo" evidence="2">
    <location>
        <begin position="335"/>
        <end position="386"/>
    </location>
</feature>
<accession>A0A9Q3HRP3</accession>
<dbReference type="Gene3D" id="3.30.70.270">
    <property type="match status" value="1"/>
</dbReference>
<dbReference type="Pfam" id="PF00078">
    <property type="entry name" value="RVT_1"/>
    <property type="match status" value="1"/>
</dbReference>
<gene>
    <name evidence="4" type="ORF">O181_053627</name>
</gene>
<evidence type="ECO:0008006" key="6">
    <source>
        <dbReference type="Google" id="ProtNLM"/>
    </source>
</evidence>
<dbReference type="Proteomes" id="UP000765509">
    <property type="component" value="Unassembled WGS sequence"/>
</dbReference>